<evidence type="ECO:0000259" key="7">
    <source>
        <dbReference type="SMART" id="SM00382"/>
    </source>
</evidence>
<comment type="cofactor">
    <cofactor evidence="1">
        <name>Mg(2+)</name>
        <dbReference type="ChEBI" id="CHEBI:18420"/>
    </cofactor>
</comment>
<feature type="compositionally biased region" description="Basic residues" evidence="6">
    <location>
        <begin position="1296"/>
        <end position="1313"/>
    </location>
</feature>
<evidence type="ECO:0000313" key="8">
    <source>
        <dbReference type="EMBL" id="KAE8023667.1"/>
    </source>
</evidence>
<dbReference type="OrthoDB" id="10251412at2759"/>
<evidence type="ECO:0000313" key="9">
    <source>
        <dbReference type="Proteomes" id="UP000327013"/>
    </source>
</evidence>
<dbReference type="Gene3D" id="3.40.50.300">
    <property type="entry name" value="P-loop containing nucleotide triphosphate hydrolases"/>
    <property type="match status" value="4"/>
</dbReference>
<dbReference type="Proteomes" id="UP000327013">
    <property type="component" value="Chromosome 3"/>
</dbReference>
<dbReference type="InterPro" id="IPR058017">
    <property type="entry name" value="At3g28540-like_C"/>
</dbReference>
<feature type="domain" description="AAA+ ATPase" evidence="7">
    <location>
        <begin position="1095"/>
        <end position="1204"/>
    </location>
</feature>
<evidence type="ECO:0000256" key="3">
    <source>
        <dbReference type="ARBA" id="ARBA00022801"/>
    </source>
</evidence>
<evidence type="ECO:0000256" key="4">
    <source>
        <dbReference type="ARBA" id="ARBA00022842"/>
    </source>
</evidence>
<protein>
    <recommendedName>
        <fullName evidence="7">AAA+ ATPase domain-containing protein</fullName>
    </recommendedName>
</protein>
<dbReference type="SMART" id="SM00382">
    <property type="entry name" value="AAA"/>
    <property type="match status" value="3"/>
</dbReference>
<evidence type="ECO:0000256" key="5">
    <source>
        <dbReference type="ARBA" id="ARBA00049360"/>
    </source>
</evidence>
<evidence type="ECO:0000256" key="2">
    <source>
        <dbReference type="ARBA" id="ARBA00007448"/>
    </source>
</evidence>
<dbReference type="CDD" id="cd19510">
    <property type="entry name" value="RecA-like_BCS1"/>
    <property type="match status" value="1"/>
</dbReference>
<dbReference type="Pfam" id="PF14363">
    <property type="entry name" value="AAA_assoc"/>
    <property type="match status" value="3"/>
</dbReference>
<dbReference type="InterPro" id="IPR003593">
    <property type="entry name" value="AAA+_ATPase"/>
</dbReference>
<dbReference type="InterPro" id="IPR027417">
    <property type="entry name" value="P-loop_NTPase"/>
</dbReference>
<dbReference type="InterPro" id="IPR003960">
    <property type="entry name" value="ATPase_AAA_CS"/>
</dbReference>
<dbReference type="PANTHER" id="PTHR23070">
    <property type="entry name" value="BCS1 AAA-TYPE ATPASE"/>
    <property type="match status" value="1"/>
</dbReference>
<dbReference type="Pfam" id="PF00004">
    <property type="entry name" value="AAA"/>
    <property type="match status" value="3"/>
</dbReference>
<evidence type="ECO:0000256" key="6">
    <source>
        <dbReference type="SAM" id="MobiDB-lite"/>
    </source>
</evidence>
<feature type="domain" description="AAA+ ATPase" evidence="7">
    <location>
        <begin position="245"/>
        <end position="383"/>
    </location>
</feature>
<dbReference type="InterPro" id="IPR003959">
    <property type="entry name" value="ATPase_AAA_core"/>
</dbReference>
<feature type="compositionally biased region" description="Acidic residues" evidence="6">
    <location>
        <begin position="798"/>
        <end position="815"/>
    </location>
</feature>
<comment type="catalytic activity">
    <reaction evidence="5">
        <text>ATP + H2O = ADP + phosphate + H(+)</text>
        <dbReference type="Rhea" id="RHEA:13065"/>
        <dbReference type="ChEBI" id="CHEBI:15377"/>
        <dbReference type="ChEBI" id="CHEBI:15378"/>
        <dbReference type="ChEBI" id="CHEBI:30616"/>
        <dbReference type="ChEBI" id="CHEBI:43474"/>
        <dbReference type="ChEBI" id="CHEBI:456216"/>
    </reaction>
</comment>
<proteinExistence type="inferred from homology"/>
<name>A0A5N6R1K4_9ROSI</name>
<dbReference type="PROSITE" id="PS00674">
    <property type="entry name" value="AAA"/>
    <property type="match status" value="2"/>
</dbReference>
<dbReference type="SUPFAM" id="SSF52540">
    <property type="entry name" value="P-loop containing nucleoside triphosphate hydrolases"/>
    <property type="match status" value="3"/>
</dbReference>
<feature type="domain" description="AAA+ ATPase" evidence="7">
    <location>
        <begin position="683"/>
        <end position="838"/>
    </location>
</feature>
<dbReference type="InterPro" id="IPR050747">
    <property type="entry name" value="Mitochondrial_chaperone_BCS1"/>
</dbReference>
<feature type="region of interest" description="Disordered" evidence="6">
    <location>
        <begin position="792"/>
        <end position="819"/>
    </location>
</feature>
<reference evidence="8 9" key="1">
    <citation type="submission" date="2019-06" db="EMBL/GenBank/DDBJ databases">
        <title>A chromosomal-level reference genome of Carpinus fangiana (Coryloideae, Betulaceae).</title>
        <authorList>
            <person name="Yang X."/>
            <person name="Wang Z."/>
            <person name="Zhang L."/>
            <person name="Hao G."/>
            <person name="Liu J."/>
            <person name="Yang Y."/>
        </authorList>
    </citation>
    <scope>NUCLEOTIDE SEQUENCE [LARGE SCALE GENOMIC DNA]</scope>
    <source>
        <strain evidence="8">Cfa_2016G</strain>
        <tissue evidence="8">Leaf</tissue>
    </source>
</reference>
<keyword evidence="3" id="KW-0378">Hydrolase</keyword>
<evidence type="ECO:0000256" key="1">
    <source>
        <dbReference type="ARBA" id="ARBA00001946"/>
    </source>
</evidence>
<dbReference type="InterPro" id="IPR025753">
    <property type="entry name" value="AAA_N_dom"/>
</dbReference>
<gene>
    <name evidence="8" type="ORF">FH972_009339</name>
</gene>
<dbReference type="Gene3D" id="6.10.280.40">
    <property type="match status" value="3"/>
</dbReference>
<comment type="similarity">
    <text evidence="2">Belongs to the AAA ATPase family. BCS1 subfamily.</text>
</comment>
<feature type="region of interest" description="Disordered" evidence="6">
    <location>
        <begin position="1280"/>
        <end position="1313"/>
    </location>
</feature>
<dbReference type="GO" id="GO:0006950">
    <property type="term" value="P:response to stress"/>
    <property type="evidence" value="ECO:0007669"/>
    <property type="project" value="UniProtKB-ARBA"/>
</dbReference>
<dbReference type="GO" id="GO:0016887">
    <property type="term" value="F:ATP hydrolysis activity"/>
    <property type="evidence" value="ECO:0007669"/>
    <property type="project" value="InterPro"/>
</dbReference>
<accession>A0A5N6R1K4</accession>
<dbReference type="Pfam" id="PF25568">
    <property type="entry name" value="AAA_lid_At3g28540"/>
    <property type="match status" value="3"/>
</dbReference>
<keyword evidence="9" id="KW-1185">Reference proteome</keyword>
<organism evidence="8 9">
    <name type="scientific">Carpinus fangiana</name>
    <dbReference type="NCBI Taxonomy" id="176857"/>
    <lineage>
        <taxon>Eukaryota</taxon>
        <taxon>Viridiplantae</taxon>
        <taxon>Streptophyta</taxon>
        <taxon>Embryophyta</taxon>
        <taxon>Tracheophyta</taxon>
        <taxon>Spermatophyta</taxon>
        <taxon>Magnoliopsida</taxon>
        <taxon>eudicotyledons</taxon>
        <taxon>Gunneridae</taxon>
        <taxon>Pentapetalae</taxon>
        <taxon>rosids</taxon>
        <taxon>fabids</taxon>
        <taxon>Fagales</taxon>
        <taxon>Betulaceae</taxon>
        <taxon>Carpinus</taxon>
    </lineage>
</organism>
<dbReference type="EMBL" id="CM017323">
    <property type="protein sequence ID" value="KAE8023667.1"/>
    <property type="molecule type" value="Genomic_DNA"/>
</dbReference>
<dbReference type="GO" id="GO:0005524">
    <property type="term" value="F:ATP binding"/>
    <property type="evidence" value="ECO:0007669"/>
    <property type="project" value="InterPro"/>
</dbReference>
<sequence>MPSIISVLSAYTTFAAVAMLVRTILNEFKTIASQLIPQKLQENFLSRLEGLFGNLSSQMTLIIDEYRGLSINEIYQASEVYLSTRITPSIRQLKVFKTPREKNLSITISKGEKIVDTFEGIHLTWEFISTEKQKSNYDSVKGDSQATKMIESRSILLSFSKQYKEKVLDTYLPHVVDRSKAIQEEKKALRLYSMGRHFTWKYVHLEHPSTFDTLAMDPKQKKELMDDLDRFVKRREFYRRVGKAWKRGYLLYGPPRTGKSSLIAAMANYLRFDVYDVELTNLRSNSELKRLLASTPNRSILVIENIDCSNVLQDRKHQERHHFFYGGSSQPTLSGWLNFMDGLWSSCGDERIIVFTTNHKDKLDPALLRAGSTDMHIHMSHCTPSGFKILASNYLGIEGHSKFTEIEGLLKQAEVTPAEVAEELMKSDDVDIALTGLVTFLQRLNVLSAYTSFAAFAMLLRPLINEFETIIRQLIPRQLQENFLSRVEGFFGSLSSSQMTLVVDEYDGLSINEIYQASELYLTTRITPSIQQLKVFKTPCEKKLSITVNKGEKIVDVFEGIQFTWEFVSTEKQKSYYDFERGSQATETTESRSILLRFPKKYKEEVLNTYLPHVVDISKAIQEEKVLKLYSLGRFFTWEYIHLEHPATFDTLAMDPKQKRDLMDDLDRFVKRRDFHRRVGKGWKRGYLLYGPPGTDKSSLIVAMANYLKFDIYDLELTNIRGNSELRRLLASISNRSILVIELQNQYLYGGSDDADSQPTPSGLLNFMDGLWSSCGEERIIVFTTNQKDIIKNPPYEDVSEEEEDEDSEYDDEPEEHLHPALLRPGRIDMHIRMSYCTPCGFKILASNYLRVESHSLFAEIEELLKQVEVTPAEVAEELMKNDDVDIALAGLVTFLHRLNVLPAYTSFAATAMLVRTMINEASEVYLSTRSTPSIKQLKVSKTSREKNISITINKGEKIIDIFEGIHFTWEFVSIEKQKSHYDFESYSESTETHENRSIMLSFPKKCKEKVLNTYLPYVASRSKAIQEEKKVVRLYSLGNFNGEYMRGPWGSIHLEHPSTFDTLAMDPKQKRELMDDLDRFVKRREFYRRVGKAWKRGYLLYGPPGTGNNSELRRLLVSTANRSILVIEDIDCSVELKDRQYEGFNHADSQLTLSGLLNFIDGLWSSCGDERIIVFTTNYKDRIDPALLRPGRMDMHIHMSYCTPCGFKILASNYLRIKSHCLFAEIGLLKEVEVTPAEVAEELMKSDDADIALTGLVAFLGQKMQTMKCTEEYKLEGAVIEQGKPNPKTEDSSTKKKKSRKARRGKRQAMKG</sequence>
<keyword evidence="4" id="KW-0460">Magnesium</keyword>